<dbReference type="InterPro" id="IPR036514">
    <property type="entry name" value="SGNH_hydro_sf"/>
</dbReference>
<keyword evidence="2" id="KW-1185">Reference proteome</keyword>
<dbReference type="Proteomes" id="UP000251853">
    <property type="component" value="Unassembled WGS sequence"/>
</dbReference>
<protein>
    <submittedName>
        <fullName evidence="1">Uncharacterized protein</fullName>
    </submittedName>
</protein>
<evidence type="ECO:0000313" key="2">
    <source>
        <dbReference type="Proteomes" id="UP000251853"/>
    </source>
</evidence>
<dbReference type="EMBL" id="UAVW01000021">
    <property type="protein sequence ID" value="SQB16570.1"/>
    <property type="molecule type" value="Genomic_DNA"/>
</dbReference>
<dbReference type="RefSeq" id="WP_112483352.1">
    <property type="nucleotide sequence ID" value="NZ_JAIWZC010000001.1"/>
</dbReference>
<gene>
    <name evidence="1" type="ORF">NCTC11224_05630</name>
</gene>
<accession>A0A2X2WS18</accession>
<proteinExistence type="predicted"/>
<dbReference type="InterPro" id="IPR001087">
    <property type="entry name" value="GDSL"/>
</dbReference>
<dbReference type="AlphaFoldDB" id="A0A2X2WS18"/>
<dbReference type="SUPFAM" id="SSF52266">
    <property type="entry name" value="SGNH hydrolase"/>
    <property type="match status" value="1"/>
</dbReference>
<evidence type="ECO:0000313" key="1">
    <source>
        <dbReference type="EMBL" id="SQB16570.1"/>
    </source>
</evidence>
<sequence length="1101" mass="123525">MSEYIGNRIVPRHDGVWDKVKEYEPLTIVYEESTGDSYMSRKPVPAGTLLSQEEYWAMCSRFSEQMALYRQNTAEEVEQFRKDTAADVEQLRTDTASDVAALRKMTAQDVADITQKVDAANSAVAASKSEMDKTAETLKAQINANVKASTDKNANYAQELVDARVDDEGKTYPTAGDNIRAIGRVRSMQNIMKNWVIKNGYANQNGNLVASESWRVAHMVPVSGDAILVDGQFGYMSGRDDYSNVVCYDMDRKFLGGCFRAESGKVYDNYVITLLPNTRFISVTTNEKLFSKLSVYLYDNMLPLRLLSNYATGWQWMNGSVDIRFTGSKVTVTFPAGKSVYVCRRTNGAQYEQTKLVAENSISADFAVVGKWWAIYYDGAEASADETGEKTEVPVIKVENTSGDSWGDLFTKGRFVFAVFFDWNVVYAAPSSSGTVINGIDYGNPAKIANTAMTWHKYRSAKMFLATGQFAIDRVNRTIQVTKRILAVVDNGAYLWISVSEEPVPMLDSTEAEKHHMLILAYDSSIDQINLYNTAQFRALGVNGYYIAAWYENHFWYPHMGSSFSIVLDGTTYKAGELFDEERRDSYIEKKYESRFQQLRTDLAGKDSRHMYLASGGITIDQDAGTIQVSTKCLGVPDTFNFEWITAGDPVEMAFNTPSPSFGMPMRILAYDSGTKTINLYDTSLFRKLGTDGFYIASWYLNKLYNPHIHPDVKFIVGGKEYKAGDLFADNAASFIPKRITDYVQKAITPAVEDDIVTPSHWDCMEGRQLSIFFDCLSRHDGKENLYVLARGTNAPSLTRNEYCMNYTPTKDSTDFALTVRRLDEDDCHTVSSKPVQVRVHHKLKDKLTKNICICGDSLVDNGSVATEVYRLLAEDNDCVIHQLGTRGPSGGKHEGRGSWTFARYLADTDYAGKTNAFWDKIKGRLDFQKYCETNGYEGIDYFLIALGTNDVSQGTTLYRTEAEVQKFVDQAKQFIDALLDKETGFPNCKIGIGLCGPGSDYSFQCGSSMGIFHMSINTLNLALIKAFDAGKYHKNVTCFAHGLRTDRRLAFPYSDKPVTNRFTETSRTLTNSIHPSGRGYQAWADGYYCQIRAWLTEDSK</sequence>
<reference evidence="1 2" key="1">
    <citation type="submission" date="2018-06" db="EMBL/GenBank/DDBJ databases">
        <authorList>
            <consortium name="Pathogen Informatics"/>
            <person name="Doyle S."/>
        </authorList>
    </citation>
    <scope>NUCLEOTIDE SEQUENCE [LARGE SCALE GENOMIC DNA]</scope>
    <source>
        <strain evidence="1 2">NCTC11224</strain>
    </source>
</reference>
<dbReference type="Gene3D" id="3.40.50.1110">
    <property type="entry name" value="SGNH hydrolase"/>
    <property type="match status" value="1"/>
</dbReference>
<name>A0A2X2WS18_9FIRM</name>
<organism evidence="1 2">
    <name type="scientific">Enterocloster clostridioformis</name>
    <dbReference type="NCBI Taxonomy" id="1531"/>
    <lineage>
        <taxon>Bacteria</taxon>
        <taxon>Bacillati</taxon>
        <taxon>Bacillota</taxon>
        <taxon>Clostridia</taxon>
        <taxon>Lachnospirales</taxon>
        <taxon>Lachnospiraceae</taxon>
        <taxon>Enterocloster</taxon>
    </lineage>
</organism>
<dbReference type="GO" id="GO:0016788">
    <property type="term" value="F:hydrolase activity, acting on ester bonds"/>
    <property type="evidence" value="ECO:0007669"/>
    <property type="project" value="InterPro"/>
</dbReference>
<dbReference type="Pfam" id="PF00657">
    <property type="entry name" value="Lipase_GDSL"/>
    <property type="match status" value="1"/>
</dbReference>